<dbReference type="InterPro" id="IPR057326">
    <property type="entry name" value="KR_dom"/>
</dbReference>
<keyword evidence="5" id="KW-0521">NADP</keyword>
<dbReference type="InterPro" id="IPR020807">
    <property type="entry name" value="PKS_DH"/>
</dbReference>
<reference evidence="14" key="1">
    <citation type="journal article" date="2020" name="Stud. Mycol.">
        <title>101 Dothideomycetes genomes: a test case for predicting lifestyles and emergence of pathogens.</title>
        <authorList>
            <person name="Haridas S."/>
            <person name="Albert R."/>
            <person name="Binder M."/>
            <person name="Bloem J."/>
            <person name="Labutti K."/>
            <person name="Salamov A."/>
            <person name="Andreopoulos B."/>
            <person name="Baker S."/>
            <person name="Barry K."/>
            <person name="Bills G."/>
            <person name="Bluhm B."/>
            <person name="Cannon C."/>
            <person name="Castanera R."/>
            <person name="Culley D."/>
            <person name="Daum C."/>
            <person name="Ezra D."/>
            <person name="Gonzalez J."/>
            <person name="Henrissat B."/>
            <person name="Kuo A."/>
            <person name="Liang C."/>
            <person name="Lipzen A."/>
            <person name="Lutzoni F."/>
            <person name="Magnuson J."/>
            <person name="Mondo S."/>
            <person name="Nolan M."/>
            <person name="Ohm R."/>
            <person name="Pangilinan J."/>
            <person name="Park H.-J."/>
            <person name="Ramirez L."/>
            <person name="Alfaro M."/>
            <person name="Sun H."/>
            <person name="Tritt A."/>
            <person name="Yoshinaga Y."/>
            <person name="Zwiers L.-H."/>
            <person name="Turgeon B."/>
            <person name="Goodwin S."/>
            <person name="Spatafora J."/>
            <person name="Crous P."/>
            <person name="Grigoriev I."/>
        </authorList>
    </citation>
    <scope>NUCLEOTIDE SEQUENCE</scope>
    <source>
        <strain evidence="14">Tuck. ex Michener</strain>
    </source>
</reference>
<keyword evidence="15" id="KW-1185">Reference proteome</keyword>
<proteinExistence type="predicted"/>
<dbReference type="Pfam" id="PF00550">
    <property type="entry name" value="PP-binding"/>
    <property type="match status" value="1"/>
</dbReference>
<dbReference type="InterPro" id="IPR049551">
    <property type="entry name" value="PKS_DH_C"/>
</dbReference>
<dbReference type="Pfam" id="PF14765">
    <property type="entry name" value="PS-DH"/>
    <property type="match status" value="1"/>
</dbReference>
<evidence type="ECO:0000259" key="12">
    <source>
        <dbReference type="PROSITE" id="PS52004"/>
    </source>
</evidence>
<feature type="region of interest" description="C-terminal hotdog fold" evidence="9">
    <location>
        <begin position="1092"/>
        <end position="1236"/>
    </location>
</feature>
<evidence type="ECO:0000256" key="5">
    <source>
        <dbReference type="ARBA" id="ARBA00022857"/>
    </source>
</evidence>
<evidence type="ECO:0000256" key="6">
    <source>
        <dbReference type="ARBA" id="ARBA00023002"/>
    </source>
</evidence>
<dbReference type="SUPFAM" id="SSF53335">
    <property type="entry name" value="S-adenosyl-L-methionine-dependent methyltransferases"/>
    <property type="match status" value="1"/>
</dbReference>
<dbReference type="Gene3D" id="3.40.50.720">
    <property type="entry name" value="NAD(P)-binding Rossmann-like Domain"/>
    <property type="match status" value="2"/>
</dbReference>
<dbReference type="PROSITE" id="PS52019">
    <property type="entry name" value="PKS_MFAS_DH"/>
    <property type="match status" value="1"/>
</dbReference>
<dbReference type="InterPro" id="IPR014030">
    <property type="entry name" value="Ketoacyl_synth_N"/>
</dbReference>
<dbReference type="Pfam" id="PF02801">
    <property type="entry name" value="Ketoacyl-synt_C"/>
    <property type="match status" value="1"/>
</dbReference>
<feature type="region of interest" description="N-terminal hotdog fold" evidence="9">
    <location>
        <begin position="954"/>
        <end position="1082"/>
    </location>
</feature>
<keyword evidence="8" id="KW-0012">Acyltransferase</keyword>
<dbReference type="Gene3D" id="3.40.50.150">
    <property type="entry name" value="Vaccinia Virus protein VP39"/>
    <property type="match status" value="1"/>
</dbReference>
<feature type="domain" description="Ketosynthase family 3 (KS3)" evidence="12">
    <location>
        <begin position="66"/>
        <end position="485"/>
    </location>
</feature>
<dbReference type="InterPro" id="IPR020843">
    <property type="entry name" value="ER"/>
</dbReference>
<dbReference type="CDD" id="cd00833">
    <property type="entry name" value="PKS"/>
    <property type="match status" value="1"/>
</dbReference>
<dbReference type="PROSITE" id="PS50075">
    <property type="entry name" value="CARRIER"/>
    <property type="match status" value="1"/>
</dbReference>
<dbReference type="GO" id="GO:1901336">
    <property type="term" value="P:lactone biosynthetic process"/>
    <property type="evidence" value="ECO:0007669"/>
    <property type="project" value="UniProtKB-ARBA"/>
</dbReference>
<dbReference type="SMART" id="SM00827">
    <property type="entry name" value="PKS_AT"/>
    <property type="match status" value="1"/>
</dbReference>
<dbReference type="InterPro" id="IPR009081">
    <property type="entry name" value="PP-bd_ACP"/>
</dbReference>
<dbReference type="CDD" id="cd05195">
    <property type="entry name" value="enoyl_red"/>
    <property type="match status" value="1"/>
</dbReference>
<gene>
    <name evidence="14" type="ORF">EV356DRAFT_445385</name>
</gene>
<dbReference type="SMART" id="SM00822">
    <property type="entry name" value="PKS_KR"/>
    <property type="match status" value="1"/>
</dbReference>
<accession>A0A6A6HBB1</accession>
<dbReference type="InterPro" id="IPR020806">
    <property type="entry name" value="PKS_PP-bd"/>
</dbReference>
<dbReference type="Gene3D" id="3.90.180.10">
    <property type="entry name" value="Medium-chain alcohol dehydrogenases, catalytic domain"/>
    <property type="match status" value="1"/>
</dbReference>
<dbReference type="SMART" id="SM00823">
    <property type="entry name" value="PKS_PP"/>
    <property type="match status" value="1"/>
</dbReference>
<dbReference type="SUPFAM" id="SSF55048">
    <property type="entry name" value="Probable ACP-binding domain of malonyl-CoA ACP transacylase"/>
    <property type="match status" value="1"/>
</dbReference>
<dbReference type="Pfam" id="PF00109">
    <property type="entry name" value="ketoacyl-synt"/>
    <property type="match status" value="1"/>
</dbReference>
<dbReference type="InterPro" id="IPR011032">
    <property type="entry name" value="GroES-like_sf"/>
</dbReference>
<dbReference type="Gene3D" id="3.40.47.10">
    <property type="match status" value="1"/>
</dbReference>
<feature type="domain" description="Carrier" evidence="11">
    <location>
        <begin position="2427"/>
        <end position="2503"/>
    </location>
</feature>
<feature type="active site" description="Proton donor; for dehydratase activity" evidence="9">
    <location>
        <position position="1153"/>
    </location>
</feature>
<dbReference type="InterPro" id="IPR016039">
    <property type="entry name" value="Thiolase-like"/>
</dbReference>
<evidence type="ECO:0000256" key="4">
    <source>
        <dbReference type="ARBA" id="ARBA00022679"/>
    </source>
</evidence>
<dbReference type="Pfam" id="PF08240">
    <property type="entry name" value="ADH_N"/>
    <property type="match status" value="1"/>
</dbReference>
<dbReference type="EMBL" id="ML991793">
    <property type="protein sequence ID" value="KAF2235098.1"/>
    <property type="molecule type" value="Genomic_DNA"/>
</dbReference>
<keyword evidence="7" id="KW-0511">Multifunctional enzyme</keyword>
<dbReference type="SUPFAM" id="SSF51735">
    <property type="entry name" value="NAD(P)-binding Rossmann-fold domains"/>
    <property type="match status" value="2"/>
</dbReference>
<dbReference type="InterPro" id="IPR049552">
    <property type="entry name" value="PKS_DH_N"/>
</dbReference>
<dbReference type="GO" id="GO:0004312">
    <property type="term" value="F:fatty acid synthase activity"/>
    <property type="evidence" value="ECO:0007669"/>
    <property type="project" value="TreeGrafter"/>
</dbReference>
<dbReference type="InterPro" id="IPR032821">
    <property type="entry name" value="PKS_assoc"/>
</dbReference>
<keyword evidence="2" id="KW-0597">Phosphoprotein</keyword>
<dbReference type="SUPFAM" id="SSF50129">
    <property type="entry name" value="GroES-like"/>
    <property type="match status" value="1"/>
</dbReference>
<dbReference type="GO" id="GO:0032259">
    <property type="term" value="P:methylation"/>
    <property type="evidence" value="ECO:0007669"/>
    <property type="project" value="UniProtKB-KW"/>
</dbReference>
<dbReference type="GO" id="GO:0031177">
    <property type="term" value="F:phosphopantetheine binding"/>
    <property type="evidence" value="ECO:0007669"/>
    <property type="project" value="InterPro"/>
</dbReference>
<dbReference type="SMART" id="SM00826">
    <property type="entry name" value="PKS_DH"/>
    <property type="match status" value="1"/>
</dbReference>
<dbReference type="InterPro" id="IPR013217">
    <property type="entry name" value="Methyltransf_12"/>
</dbReference>
<dbReference type="InterPro" id="IPR020841">
    <property type="entry name" value="PKS_Beta-ketoAc_synthase_dom"/>
</dbReference>
<feature type="domain" description="PKS/mFAS DH" evidence="13">
    <location>
        <begin position="954"/>
        <end position="1236"/>
    </location>
</feature>
<dbReference type="PROSITE" id="PS52004">
    <property type="entry name" value="KS3_2"/>
    <property type="match status" value="1"/>
</dbReference>
<dbReference type="GO" id="GO:0044550">
    <property type="term" value="P:secondary metabolite biosynthetic process"/>
    <property type="evidence" value="ECO:0007669"/>
    <property type="project" value="TreeGrafter"/>
</dbReference>
<evidence type="ECO:0000256" key="1">
    <source>
        <dbReference type="ARBA" id="ARBA00022450"/>
    </source>
</evidence>
<dbReference type="InterPro" id="IPR056501">
    <property type="entry name" value="NAD-bd_HRPKS_sdrA"/>
</dbReference>
<dbReference type="InterPro" id="IPR036736">
    <property type="entry name" value="ACP-like_sf"/>
</dbReference>
<dbReference type="InterPro" id="IPR050091">
    <property type="entry name" value="PKS_NRPS_Biosynth_Enz"/>
</dbReference>
<dbReference type="InterPro" id="IPR014043">
    <property type="entry name" value="Acyl_transferase_dom"/>
</dbReference>
<dbReference type="CDD" id="cd05274">
    <property type="entry name" value="KR_FAS_SDR_x"/>
    <property type="match status" value="1"/>
</dbReference>
<feature type="region of interest" description="Disordered" evidence="10">
    <location>
        <begin position="30"/>
        <end position="63"/>
    </location>
</feature>
<dbReference type="GO" id="GO:0008168">
    <property type="term" value="F:methyltransferase activity"/>
    <property type="evidence" value="ECO:0007669"/>
    <property type="project" value="UniProtKB-KW"/>
</dbReference>
<dbReference type="InterPro" id="IPR036291">
    <property type="entry name" value="NAD(P)-bd_dom_sf"/>
</dbReference>
<dbReference type="Proteomes" id="UP000800092">
    <property type="component" value="Unassembled WGS sequence"/>
</dbReference>
<dbReference type="SMART" id="SM00825">
    <property type="entry name" value="PKS_KS"/>
    <property type="match status" value="1"/>
</dbReference>
<dbReference type="Gene3D" id="3.40.366.10">
    <property type="entry name" value="Malonyl-Coenzyme A Acyl Carrier Protein, domain 2"/>
    <property type="match status" value="1"/>
</dbReference>
<keyword evidence="3" id="KW-0489">Methyltransferase</keyword>
<dbReference type="InterPro" id="IPR042104">
    <property type="entry name" value="PKS_dehydratase_sf"/>
</dbReference>
<evidence type="ECO:0000256" key="9">
    <source>
        <dbReference type="PROSITE-ProRule" id="PRU01363"/>
    </source>
</evidence>
<dbReference type="Pfam" id="PF21089">
    <property type="entry name" value="PKS_DH_N"/>
    <property type="match status" value="1"/>
</dbReference>
<dbReference type="Pfam" id="PF13602">
    <property type="entry name" value="ADH_zinc_N_2"/>
    <property type="match status" value="1"/>
</dbReference>
<keyword evidence="6" id="KW-0560">Oxidoreductase</keyword>
<dbReference type="Pfam" id="PF16197">
    <property type="entry name" value="KAsynt_C_assoc"/>
    <property type="match status" value="1"/>
</dbReference>
<dbReference type="GO" id="GO:0006633">
    <property type="term" value="P:fatty acid biosynthetic process"/>
    <property type="evidence" value="ECO:0007669"/>
    <property type="project" value="TreeGrafter"/>
</dbReference>
<evidence type="ECO:0000256" key="8">
    <source>
        <dbReference type="ARBA" id="ARBA00023315"/>
    </source>
</evidence>
<keyword evidence="4" id="KW-0808">Transferase</keyword>
<dbReference type="InterPro" id="IPR016035">
    <property type="entry name" value="Acyl_Trfase/lysoPLipase"/>
</dbReference>
<dbReference type="Pfam" id="PF00698">
    <property type="entry name" value="Acyl_transf_1"/>
    <property type="match status" value="1"/>
</dbReference>
<dbReference type="SUPFAM" id="SSF52151">
    <property type="entry name" value="FabD/lysophospholipase-like"/>
    <property type="match status" value="1"/>
</dbReference>
<evidence type="ECO:0000256" key="3">
    <source>
        <dbReference type="ARBA" id="ARBA00022603"/>
    </source>
</evidence>
<dbReference type="InterPro" id="IPR001227">
    <property type="entry name" value="Ac_transferase_dom_sf"/>
</dbReference>
<keyword evidence="1" id="KW-0596">Phosphopantetheine</keyword>
<dbReference type="Pfam" id="PF23114">
    <property type="entry name" value="NAD-bd_HRPKS_sdrA"/>
    <property type="match status" value="1"/>
</dbReference>
<dbReference type="CDD" id="cd02440">
    <property type="entry name" value="AdoMet_MTases"/>
    <property type="match status" value="1"/>
</dbReference>
<dbReference type="Gene3D" id="1.10.1200.10">
    <property type="entry name" value="ACP-like"/>
    <property type="match status" value="1"/>
</dbReference>
<dbReference type="Gene3D" id="3.10.129.110">
    <property type="entry name" value="Polyketide synthase dehydratase"/>
    <property type="match status" value="1"/>
</dbReference>
<dbReference type="InterPro" id="IPR049900">
    <property type="entry name" value="PKS_mFAS_DH"/>
</dbReference>
<evidence type="ECO:0000259" key="13">
    <source>
        <dbReference type="PROSITE" id="PS52019"/>
    </source>
</evidence>
<dbReference type="Pfam" id="PF08659">
    <property type="entry name" value="KR"/>
    <property type="match status" value="1"/>
</dbReference>
<name>A0A6A6HBB1_VIRVR</name>
<dbReference type="SUPFAM" id="SSF47336">
    <property type="entry name" value="ACP-like"/>
    <property type="match status" value="1"/>
</dbReference>
<dbReference type="FunFam" id="3.40.50.720:FF:000209">
    <property type="entry name" value="Polyketide synthase Pks12"/>
    <property type="match status" value="1"/>
</dbReference>
<dbReference type="InterPro" id="IPR016036">
    <property type="entry name" value="Malonyl_transacylase_ACP-bd"/>
</dbReference>
<organism evidence="14 15">
    <name type="scientific">Viridothelium virens</name>
    <name type="common">Speckled blister lichen</name>
    <name type="synonym">Trypethelium virens</name>
    <dbReference type="NCBI Taxonomy" id="1048519"/>
    <lineage>
        <taxon>Eukaryota</taxon>
        <taxon>Fungi</taxon>
        <taxon>Dikarya</taxon>
        <taxon>Ascomycota</taxon>
        <taxon>Pezizomycotina</taxon>
        <taxon>Dothideomycetes</taxon>
        <taxon>Dothideomycetes incertae sedis</taxon>
        <taxon>Trypetheliales</taxon>
        <taxon>Trypetheliaceae</taxon>
        <taxon>Viridothelium</taxon>
    </lineage>
</organism>
<evidence type="ECO:0000256" key="7">
    <source>
        <dbReference type="ARBA" id="ARBA00023268"/>
    </source>
</evidence>
<dbReference type="GO" id="GO:0016491">
    <property type="term" value="F:oxidoreductase activity"/>
    <property type="evidence" value="ECO:0007669"/>
    <property type="project" value="UniProtKB-KW"/>
</dbReference>
<feature type="active site" description="Proton acceptor; for dehydratase activity" evidence="9">
    <location>
        <position position="986"/>
    </location>
</feature>
<sequence length="2531" mass="278463">MGPNGTHTDTDDGLLTSGCNLEVYKREVQTNGVETGKTVKDTGDSKNPVSDGRGTPSASTKVQGEIPPIAIVGMGMRLPGGVKSAESFWELLVQKKDGRCVVPGDRFNIEAFQSSSGKHGTIKSQHGYFLQDANLQHLDASFFSMNKTEVERLDPQQRILLEVVWECMENAGQVGWRGKNIGCYVGVFGEDWLDLSTKDTQNLGMYRITGSADFVLANRVSYEYNLGGPSVTVRTACSSSLVGLHEACQAILHGDCESAIVAGTNLIITPTMTIGMTEQGVLSPTGSCKSFDAKADGYARGEGINAVYIKRLSDALRDGDPIRAVIRSTATNCDGRTAGMANPSSESHESMIRRAYRIANLEDVSQTAFVECHATGTAIGDPLEAAAIANVFGRQGVFIGSVKPNVGHTEGASGATSLIKAVLALEHKIIPPNINFSEPNPKIPFGKAKLQVPVEPTPWPTNRQERVSVNSFGIGGANAHVIVDSASSFVPTPSPRVYRSSVRSKYHLLVFSANHPESLRRSIQTHLQYASANPAGLADLAYTLGARRQHLGHRAICVTNGEHPAEISPFSRPRATPRLHFVFTGQGAQWTGMGRELLEDSAEFLAEIKNLDHYLAQLPDAPSWTIEGSADELRKPEHSSRLNKAEYSQPLCTAIQIGLLKTFHSIGILPAAVVGHSSGEIAAAFASKAITARAAIIAAYYRGKITRQQNRPGGMVAVAMGREMVTPFLTKGVVIACENSPASVTLSGDRCSLNEVTDAIKAAHPNMFVRTLKVEMAYHSSHMEEIGGAYEKLLQGHVSSIAPTIPFFSSVTGKHLMGSKALSESYWRRNLESPVLFNTAVQEMLQVFPHDSVFLEIGPHSALAGPLREIFKSTDRQANLSYVSTLVRGKNSSQTLLETMGNLYMQAIRFDFGMVTPGNRVLTELGTYPWHHDKQYWNETRVTREWRFRKFPPHELLGSRILEGNDLEPTWRNILRLEDVPWIEDHKIANDIIFPAAGYIGMVGEAIKQVKDTAEFSLRRFVIKTALVLQDAVPVEMMTSLRPVRLTTFLDSAWYEFSVSSHNGTSWTIHCVGQVKVGTDQTGKLKQVGEFARKIPSAGWYGALKRLGYNYGPDFQGLGGITACPKSGSAAASLIDRYRNCDMTYQLHPTTIDLCLQLFTVAMSKGVARQMTKLCVPTSIEELQVNHGAANIQVEAMAQSTKHGSISGNAFALADGQRVLQLGGVKFSPLDNGNPSEDLDTVAGAYLHWKPDLDLAPTDQLMRQRISHKESRIRLEKLALLCILETRHRIASIETPISHLQKLRSWLDMQVSRIRIGEYGHLHDAQQFVELDRGMRLERIDQLSNEIKQSGGAEISEVMLRLLCHCEHIFEGSTESIDVLLQDGGLWNIYKYCQEVWDCSRFFELLGHATPTLKVLEIGAGTGGTTASVLKDLVGPSGARMYSRYDYTDISAGFFVAAKERFKDYQNINYSVLDITQDPTDQGFDSGSYDLIIASNVLHATPSIGITLRHVRKLLRPQGRLFLQELTPQVRMINFIMGFLQGWWLGEKDGRPDEPFITVDRWDGELRRAGFSGADLIAYDDDQPWQINANIVSYAIEEQSEKKVTSTKEVTLICEGSMSSTVLEVKGVLEKNGFQVQLSSIDLDPPATGDVISLLDLTAPFFDDISEQRLLSLQRYFGGMGTAGMLWVTKSSQVGCSNPRYSQVVGVARTVRSELLTHFATLELDSVSLSSIEAICHVFRKFQRRTRGGEIDSDFEYALVDGVVQIPRYHWISTGQQLETIPKDKLPMKLEIAKFGLLQSLRWVQDKAFSLDGDQVEVEPRAIGLNFKDVLVCMGVVQGAVEGLGLEASGIVRKIGPNVKGLRPGDRVFMFEYGSFSTRIVTSANHVARIPDELSFEEAATMPCVYGTVIYSLMTIGRLEKDQTVLIHSACGGVGLAAIQICKMIGAQIFATVGSEDKIQYLTSTEGIPRDHIFSSRDSSFYHDVMRKTDGKGVDVVLNSLSGELLHVSWQCVAEFGKMLEIGKRDFIGSGTLSMDAFEKDRAFFGIDIGHIAVAKPVLSQKLLCECVRLYQQGFIGPIKPMKMFEATHVADAFRYLQKGQHIGKIVVTMPAKHRELQPTPMKEELHLQPDKSYLLTGGLGGLGRAISTWLVERGARNLIYLSRSAGKSEEDKHFFNELAAQDCSVQAFPCSVTNLEDVKHAVKNATAPIVGVMHMSMVLKDRPLLQFSHEEWQTAVSPKVAGSWNLHEALTGENLDFFVLFSSFSGVVGQWGQGNYAAANTFLDSFAQYRHGLGLPASVVDIGVMEDTGYVSQNSLVLDQFKATSTYTLREPDLLEALQLVIARGSRSTPSSAGYMNPAQLVIGLRSTKPLSDPSNRIIWKRDIRMSMYRNSEISSTTASNTENQGLKQFLADVASEPSILNSEAGLDFLTHQIGCKLYAFMLQPEEDVDVKVSLTALGVDSLLAIEIRNWCRQSLGLEMSILEIMSSATIEGFGKTVAERLHQKYEAALPRENGDTPLLMKAEERRLVN</sequence>
<dbReference type="InterPro" id="IPR029063">
    <property type="entry name" value="SAM-dependent_MTases_sf"/>
</dbReference>
<evidence type="ECO:0000313" key="15">
    <source>
        <dbReference type="Proteomes" id="UP000800092"/>
    </source>
</evidence>
<dbReference type="InterPro" id="IPR013154">
    <property type="entry name" value="ADH-like_N"/>
</dbReference>
<dbReference type="PANTHER" id="PTHR43775">
    <property type="entry name" value="FATTY ACID SYNTHASE"/>
    <property type="match status" value="1"/>
</dbReference>
<evidence type="ECO:0000256" key="2">
    <source>
        <dbReference type="ARBA" id="ARBA00022553"/>
    </source>
</evidence>
<dbReference type="PANTHER" id="PTHR43775:SF49">
    <property type="entry name" value="SYNTHASE, PUTATIVE (JCVI)-RELATED"/>
    <property type="match status" value="1"/>
</dbReference>
<dbReference type="SUPFAM" id="SSF53901">
    <property type="entry name" value="Thiolase-like"/>
    <property type="match status" value="1"/>
</dbReference>
<dbReference type="SMART" id="SM00829">
    <property type="entry name" value="PKS_ER"/>
    <property type="match status" value="1"/>
</dbReference>
<dbReference type="InterPro" id="IPR013968">
    <property type="entry name" value="PKS_KR"/>
</dbReference>
<protein>
    <submittedName>
        <fullName evidence="14">Putative polyketide synthase</fullName>
    </submittedName>
</protein>
<evidence type="ECO:0000259" key="11">
    <source>
        <dbReference type="PROSITE" id="PS50075"/>
    </source>
</evidence>
<evidence type="ECO:0000313" key="14">
    <source>
        <dbReference type="EMBL" id="KAF2235098.1"/>
    </source>
</evidence>
<dbReference type="OrthoDB" id="329835at2759"/>
<dbReference type="Pfam" id="PF08242">
    <property type="entry name" value="Methyltransf_12"/>
    <property type="match status" value="1"/>
</dbReference>
<evidence type="ECO:0000256" key="10">
    <source>
        <dbReference type="SAM" id="MobiDB-lite"/>
    </source>
</evidence>
<dbReference type="InterPro" id="IPR014031">
    <property type="entry name" value="Ketoacyl_synth_C"/>
</dbReference>